<dbReference type="AlphaFoldDB" id="A0A379YV61"/>
<proteinExistence type="predicted"/>
<organism evidence="1 2">
    <name type="scientific">Shewanella algae</name>
    <dbReference type="NCBI Taxonomy" id="38313"/>
    <lineage>
        <taxon>Bacteria</taxon>
        <taxon>Pseudomonadati</taxon>
        <taxon>Pseudomonadota</taxon>
        <taxon>Gammaproteobacteria</taxon>
        <taxon>Alteromonadales</taxon>
        <taxon>Shewanellaceae</taxon>
        <taxon>Shewanella</taxon>
    </lineage>
</organism>
<name>A0A379YV61_9GAMM</name>
<dbReference type="EMBL" id="UGYO01000001">
    <property type="protein sequence ID" value="SUI50702.1"/>
    <property type="molecule type" value="Genomic_DNA"/>
</dbReference>
<dbReference type="GO" id="GO:0003887">
    <property type="term" value="F:DNA-directed DNA polymerase activity"/>
    <property type="evidence" value="ECO:0007669"/>
    <property type="project" value="InterPro"/>
</dbReference>
<keyword evidence="2" id="KW-1185">Reference proteome</keyword>
<evidence type="ECO:0000313" key="2">
    <source>
        <dbReference type="Proteomes" id="UP000254069"/>
    </source>
</evidence>
<dbReference type="SUPFAM" id="SSF102220">
    <property type="entry name" value="DNA polymerase III psi subunit"/>
    <property type="match status" value="1"/>
</dbReference>
<sequence>MNKYLHAMGIELWRSRQDSPSLVPFMLLVPDADESVLQHPLVLKVLALLGLEAGQCSVGNRPVAGQEVIWNMFPEPVEGAWLNSSQPAQLMSGSEGKRALWQQIWHRLEAK</sequence>
<dbReference type="GO" id="GO:0006260">
    <property type="term" value="P:DNA replication"/>
    <property type="evidence" value="ECO:0007669"/>
    <property type="project" value="InterPro"/>
</dbReference>
<dbReference type="Proteomes" id="UP000254069">
    <property type="component" value="Unassembled WGS sequence"/>
</dbReference>
<dbReference type="RefSeq" id="WP_115389125.1">
    <property type="nucleotide sequence ID" value="NZ_JADZGV010000015.1"/>
</dbReference>
<protein>
    <recommendedName>
        <fullName evidence="3">DNA polymerase III subunit psi</fullName>
    </recommendedName>
</protein>
<accession>A0A379YV61</accession>
<dbReference type="InterPro" id="IPR036654">
    <property type="entry name" value="DNA_pol_III_psi_sf"/>
</dbReference>
<reference evidence="1 2" key="1">
    <citation type="submission" date="2018-06" db="EMBL/GenBank/DDBJ databases">
        <authorList>
            <consortium name="Pathogen Informatics"/>
            <person name="Doyle S."/>
        </authorList>
    </citation>
    <scope>NUCLEOTIDE SEQUENCE [LARGE SCALE GENOMIC DNA]</scope>
    <source>
        <strain evidence="1 2">NCTC10738</strain>
    </source>
</reference>
<evidence type="ECO:0000313" key="1">
    <source>
        <dbReference type="EMBL" id="SUI50702.1"/>
    </source>
</evidence>
<gene>
    <name evidence="1" type="ORF">NCTC10738_00547</name>
</gene>
<dbReference type="GO" id="GO:0008408">
    <property type="term" value="F:3'-5' exonuclease activity"/>
    <property type="evidence" value="ECO:0007669"/>
    <property type="project" value="InterPro"/>
</dbReference>
<evidence type="ECO:0008006" key="3">
    <source>
        <dbReference type="Google" id="ProtNLM"/>
    </source>
</evidence>